<evidence type="ECO:0000313" key="1">
    <source>
        <dbReference type="EMBL" id="GJH17675.1"/>
    </source>
</evidence>
<sequence>MRAIELADFGDPLTNLRVAELPEPPAPGANEALIGMEFAPINFNDLLLIRGTFPQRPLLPGPVGNEGAGKVLAIGSGVIHLKVGDRVVLPLYSATWRERMVVAADELFPLPTEVDAKQAAMLRINPPTAALLLSEHGGLKAGDWIIQNAANSGVGLSVTAFAKARGFKTINFVRRVEAIAEVEAAGGDIVLLDSAESVESISDLTQAGKVRLAIDGVSGESTVRLLQGLSHGGAIVSYAFSGGEVAIHTDLRPLLRKAVSLHAFYQARPQYGSQMPTLLREAAEFVRVGKLKQPVAAIYPMSRIFDAVRHAIRGGKVLLDLQSAG</sequence>
<protein>
    <submittedName>
        <fullName evidence="1">Zinc-dependent alcohol dehydrogenase family protein</fullName>
    </submittedName>
</protein>
<reference evidence="1" key="1">
    <citation type="submission" date="2021-09" db="EMBL/GenBank/DDBJ databases">
        <title>Isolation and characterization of 3-chlorobenzoate degrading bacteria from soils in Shizuoka.</title>
        <authorList>
            <person name="Ifat A."/>
            <person name="Ogawa N."/>
            <person name="Kimbara K."/>
            <person name="Moriuchi R."/>
            <person name="Dohra H."/>
            <person name="Shintani M."/>
        </authorList>
    </citation>
    <scope>NUCLEOTIDE SEQUENCE</scope>
    <source>
        <strain evidence="1">19CS2-2</strain>
    </source>
</reference>
<gene>
    <name evidence="1" type="ORF">CBA19CS22_14055</name>
</gene>
<dbReference type="Proteomes" id="UP001055013">
    <property type="component" value="Unassembled WGS sequence"/>
</dbReference>
<accession>A0ACB5QR51</accession>
<evidence type="ECO:0000313" key="2">
    <source>
        <dbReference type="Proteomes" id="UP001055013"/>
    </source>
</evidence>
<dbReference type="EMBL" id="BPUR01000006">
    <property type="protein sequence ID" value="GJH17675.1"/>
    <property type="molecule type" value="Genomic_DNA"/>
</dbReference>
<proteinExistence type="predicted"/>
<comment type="caution">
    <text evidence="1">The sequence shown here is derived from an EMBL/GenBank/DDBJ whole genome shotgun (WGS) entry which is preliminary data.</text>
</comment>
<name>A0ACB5QR51_9BURK</name>
<keyword evidence="2" id="KW-1185">Reference proteome</keyword>
<organism evidence="1 2">
    <name type="scientific">Caballeronia novacaledonica</name>
    <dbReference type="NCBI Taxonomy" id="1544861"/>
    <lineage>
        <taxon>Bacteria</taxon>
        <taxon>Pseudomonadati</taxon>
        <taxon>Pseudomonadota</taxon>
        <taxon>Betaproteobacteria</taxon>
        <taxon>Burkholderiales</taxon>
        <taxon>Burkholderiaceae</taxon>
        <taxon>Caballeronia</taxon>
    </lineage>
</organism>